<dbReference type="InterPro" id="IPR036291">
    <property type="entry name" value="NAD(P)-bd_dom_sf"/>
</dbReference>
<keyword evidence="4" id="KW-0630">Potassium</keyword>
<dbReference type="SUPFAM" id="SSF116726">
    <property type="entry name" value="TrkA C-terminal domain-like"/>
    <property type="match status" value="1"/>
</dbReference>
<gene>
    <name evidence="9" type="ORF">C7Y72_14415</name>
</gene>
<keyword evidence="3" id="KW-0633">Potassium transport</keyword>
<evidence type="ECO:0000256" key="4">
    <source>
        <dbReference type="ARBA" id="ARBA00022958"/>
    </source>
</evidence>
<dbReference type="EMBL" id="PYYB01000002">
    <property type="protein sequence ID" value="PTL56181.1"/>
    <property type="molecule type" value="Genomic_DNA"/>
</dbReference>
<dbReference type="Pfam" id="PF02080">
    <property type="entry name" value="TrkA_C"/>
    <property type="match status" value="1"/>
</dbReference>
<dbReference type="OrthoDB" id="9775180at2"/>
<keyword evidence="5" id="KW-0520">NAD</keyword>
<dbReference type="InterPro" id="IPR003148">
    <property type="entry name" value="RCK_N"/>
</dbReference>
<organism evidence="9 10">
    <name type="scientific">Paraconexibacter algicola</name>
    <dbReference type="NCBI Taxonomy" id="2133960"/>
    <lineage>
        <taxon>Bacteria</taxon>
        <taxon>Bacillati</taxon>
        <taxon>Actinomycetota</taxon>
        <taxon>Thermoleophilia</taxon>
        <taxon>Solirubrobacterales</taxon>
        <taxon>Paraconexibacteraceae</taxon>
        <taxon>Paraconexibacter</taxon>
    </lineage>
</organism>
<evidence type="ECO:0000256" key="3">
    <source>
        <dbReference type="ARBA" id="ARBA00022538"/>
    </source>
</evidence>
<dbReference type="Proteomes" id="UP000240739">
    <property type="component" value="Unassembled WGS sequence"/>
</dbReference>
<dbReference type="RefSeq" id="WP_107569900.1">
    <property type="nucleotide sequence ID" value="NZ_PYYB01000002.1"/>
</dbReference>
<dbReference type="PANTHER" id="PTHR43833:SF5">
    <property type="entry name" value="TRK SYSTEM POTASSIUM UPTAKE PROTEIN TRKA"/>
    <property type="match status" value="1"/>
</dbReference>
<evidence type="ECO:0000313" key="9">
    <source>
        <dbReference type="EMBL" id="PTL56181.1"/>
    </source>
</evidence>
<comment type="caution">
    <text evidence="9">The sequence shown here is derived from an EMBL/GenBank/DDBJ whole genome shotgun (WGS) entry which is preliminary data.</text>
</comment>
<dbReference type="GO" id="GO:0015079">
    <property type="term" value="F:potassium ion transmembrane transporter activity"/>
    <property type="evidence" value="ECO:0007669"/>
    <property type="project" value="InterPro"/>
</dbReference>
<evidence type="ECO:0000256" key="1">
    <source>
        <dbReference type="ARBA" id="ARBA00017378"/>
    </source>
</evidence>
<keyword evidence="6" id="KW-0406">Ion transport</keyword>
<dbReference type="PROSITE" id="PS51201">
    <property type="entry name" value="RCK_N"/>
    <property type="match status" value="1"/>
</dbReference>
<evidence type="ECO:0000259" key="7">
    <source>
        <dbReference type="PROSITE" id="PS51201"/>
    </source>
</evidence>
<feature type="domain" description="RCK N-terminal" evidence="7">
    <location>
        <begin position="1"/>
        <end position="124"/>
    </location>
</feature>
<dbReference type="Gene3D" id="3.40.50.720">
    <property type="entry name" value="NAD(P)-binding Rossmann-like Domain"/>
    <property type="match status" value="1"/>
</dbReference>
<dbReference type="Gene3D" id="3.30.70.1450">
    <property type="entry name" value="Regulator of K+ conductance, C-terminal domain"/>
    <property type="match status" value="1"/>
</dbReference>
<evidence type="ECO:0000256" key="5">
    <source>
        <dbReference type="ARBA" id="ARBA00023027"/>
    </source>
</evidence>
<dbReference type="AlphaFoldDB" id="A0A2T4UEH0"/>
<evidence type="ECO:0000259" key="8">
    <source>
        <dbReference type="PROSITE" id="PS51202"/>
    </source>
</evidence>
<protein>
    <recommendedName>
        <fullName evidence="1">Trk system potassium uptake protein TrkA</fullName>
    </recommendedName>
</protein>
<dbReference type="PANTHER" id="PTHR43833">
    <property type="entry name" value="POTASSIUM CHANNEL PROTEIN 2-RELATED-RELATED"/>
    <property type="match status" value="1"/>
</dbReference>
<evidence type="ECO:0000256" key="6">
    <source>
        <dbReference type="ARBA" id="ARBA00023065"/>
    </source>
</evidence>
<proteinExistence type="predicted"/>
<evidence type="ECO:0000256" key="2">
    <source>
        <dbReference type="ARBA" id="ARBA00022448"/>
    </source>
</evidence>
<dbReference type="InterPro" id="IPR006037">
    <property type="entry name" value="RCK_C"/>
</dbReference>
<keyword evidence="2" id="KW-0813">Transport</keyword>
<dbReference type="InterPro" id="IPR036721">
    <property type="entry name" value="RCK_C_sf"/>
</dbReference>
<accession>A0A2T4UEH0</accession>
<feature type="domain" description="RCK C-terminal" evidence="8">
    <location>
        <begin position="137"/>
        <end position="218"/>
    </location>
</feature>
<dbReference type="GO" id="GO:0005886">
    <property type="term" value="C:plasma membrane"/>
    <property type="evidence" value="ECO:0007669"/>
    <property type="project" value="InterPro"/>
</dbReference>
<reference evidence="9 10" key="1">
    <citation type="submission" date="2018-03" db="EMBL/GenBank/DDBJ databases">
        <title>Aquarubrobacter algicola gen. nov., sp. nov., a novel actinobacterium isolated from shallow eutrophic lake during the end of cyanobacterial harmful algal blooms.</title>
        <authorList>
            <person name="Chun S.J."/>
        </authorList>
    </citation>
    <scope>NUCLEOTIDE SEQUENCE [LARGE SCALE GENOMIC DNA]</scope>
    <source>
        <strain evidence="9 10">Seoho-28</strain>
    </source>
</reference>
<evidence type="ECO:0000313" key="10">
    <source>
        <dbReference type="Proteomes" id="UP000240739"/>
    </source>
</evidence>
<dbReference type="SUPFAM" id="SSF51735">
    <property type="entry name" value="NAD(P)-binding Rossmann-fold domains"/>
    <property type="match status" value="1"/>
</dbReference>
<dbReference type="PROSITE" id="PS51202">
    <property type="entry name" value="RCK_C"/>
    <property type="match status" value="1"/>
</dbReference>
<dbReference type="InterPro" id="IPR006036">
    <property type="entry name" value="K_uptake_TrkA"/>
</dbReference>
<sequence length="221" mass="24399">MYVIIAGAGKVGWNLARELIGKGHEVTLLDNRRDRYLTIEQELEHAVQYGDATELWVLERAGIQRAELVIAVTGDDEDNMLICQVAKEKYLCDRVIARVNNPRNRQWFELLGVSPVVSATDLILRLIEHEVPSYGLVHLLDLRDEKLEIIEIEVEVGSPADGQAVSDISIPEGALIISVLRGGDGFVPKADTVIEGGDEVLLVLDPGLEERITQVFTTPPA</sequence>
<dbReference type="InterPro" id="IPR050721">
    <property type="entry name" value="Trk_Ktr_HKT_K-transport"/>
</dbReference>
<dbReference type="Pfam" id="PF02254">
    <property type="entry name" value="TrkA_N"/>
    <property type="match status" value="1"/>
</dbReference>
<name>A0A2T4UEH0_9ACTN</name>
<dbReference type="PRINTS" id="PR00335">
    <property type="entry name" value="KUPTAKETRKA"/>
</dbReference>
<keyword evidence="10" id="KW-1185">Reference proteome</keyword>